<keyword evidence="2" id="KW-0472">Membrane</keyword>
<feature type="compositionally biased region" description="Low complexity" evidence="1">
    <location>
        <begin position="300"/>
        <end position="312"/>
    </location>
</feature>
<feature type="compositionally biased region" description="Basic and acidic residues" evidence="1">
    <location>
        <begin position="124"/>
        <end position="139"/>
    </location>
</feature>
<feature type="region of interest" description="Disordered" evidence="1">
    <location>
        <begin position="99"/>
        <end position="312"/>
    </location>
</feature>
<accession>A0A6J5E3X4</accession>
<evidence type="ECO:0000256" key="2">
    <source>
        <dbReference type="SAM" id="Phobius"/>
    </source>
</evidence>
<feature type="region of interest" description="Disordered" evidence="1">
    <location>
        <begin position="409"/>
        <end position="460"/>
    </location>
</feature>
<protein>
    <submittedName>
        <fullName evidence="3">Uncharacterized protein</fullName>
    </submittedName>
</protein>
<gene>
    <name evidence="3" type="ORF">LMG29739_03567</name>
</gene>
<evidence type="ECO:0000256" key="1">
    <source>
        <dbReference type="SAM" id="MobiDB-lite"/>
    </source>
</evidence>
<name>A0A6J5E3X4_9BURK</name>
<reference evidence="3 4" key="1">
    <citation type="submission" date="2020-04" db="EMBL/GenBank/DDBJ databases">
        <authorList>
            <person name="De Canck E."/>
        </authorList>
    </citation>
    <scope>NUCLEOTIDE SEQUENCE [LARGE SCALE GENOMIC DNA]</scope>
    <source>
        <strain evidence="3 4">LMG 29739</strain>
    </source>
</reference>
<feature type="compositionally biased region" description="Polar residues" evidence="1">
    <location>
        <begin position="230"/>
        <end position="239"/>
    </location>
</feature>
<proteinExistence type="predicted"/>
<evidence type="ECO:0000313" key="3">
    <source>
        <dbReference type="EMBL" id="CAB3761168.1"/>
    </source>
</evidence>
<dbReference type="EMBL" id="CADIKF010000027">
    <property type="protein sequence ID" value="CAB3761168.1"/>
    <property type="molecule type" value="Genomic_DNA"/>
</dbReference>
<feature type="compositionally biased region" description="Low complexity" evidence="1">
    <location>
        <begin position="257"/>
        <end position="276"/>
    </location>
</feature>
<dbReference type="RefSeq" id="WP_175112251.1">
    <property type="nucleotide sequence ID" value="NZ_CADIKF010000027.1"/>
</dbReference>
<evidence type="ECO:0000313" key="4">
    <source>
        <dbReference type="Proteomes" id="UP000494329"/>
    </source>
</evidence>
<feature type="compositionally biased region" description="Low complexity" evidence="1">
    <location>
        <begin position="99"/>
        <end position="110"/>
    </location>
</feature>
<dbReference type="Proteomes" id="UP000494329">
    <property type="component" value="Unassembled WGS sequence"/>
</dbReference>
<feature type="region of interest" description="Disordered" evidence="1">
    <location>
        <begin position="1"/>
        <end position="40"/>
    </location>
</feature>
<organism evidence="3 4">
    <name type="scientific">Paraburkholderia solisilvae</name>
    <dbReference type="NCBI Taxonomy" id="624376"/>
    <lineage>
        <taxon>Bacteria</taxon>
        <taxon>Pseudomonadati</taxon>
        <taxon>Pseudomonadota</taxon>
        <taxon>Betaproteobacteria</taxon>
        <taxon>Burkholderiales</taxon>
        <taxon>Burkholderiaceae</taxon>
        <taxon>Paraburkholderia</taxon>
    </lineage>
</organism>
<sequence>MADPAAPTTSRSSRSGSKEPRTATAVSTDTENKLARAARSAQRLAELSDVPADDSTLDLFPDDPTRAALQAMNIDVRQRTLSGFELPDEVLAVVEAVAEESSAPAAAADPKAARRTSRAAQADDAVRAAQTERTERTEQAETTPAEAARKSSAQKPARSVSDVEPKIAATTAAEPDVPQAQTKAESHGAAQGVPGPAASSAVTPPVAAASTRRNTAAAGNAARDDRAASPDSTAETTPQRADASDEVSFAASLAQPTSASERAGAETSAAAVARAAEPQRQPYTAPAGAPLASAFGTPGGAAAKPQAAPRATPQLEHARAAAFADTVDALYGVIADQRRAAAGHSRSMQRMLSIVVGALLVAVVIGVVQMVLLVRLTRDTTVQQQRIEQTLMSQQATLATLLQTEPSAPAAAPAVPTAPGAPAANAGAPAAVAPRQSTEARSPAKTQHAHKHKPAATQTH</sequence>
<feature type="compositionally biased region" description="Low complexity" evidence="1">
    <location>
        <begin position="196"/>
        <end position="221"/>
    </location>
</feature>
<feature type="compositionally biased region" description="Low complexity" evidence="1">
    <location>
        <begin position="409"/>
        <end position="434"/>
    </location>
</feature>
<feature type="transmembrane region" description="Helical" evidence="2">
    <location>
        <begin position="351"/>
        <end position="376"/>
    </location>
</feature>
<keyword evidence="2" id="KW-1133">Transmembrane helix</keyword>
<keyword evidence="2" id="KW-0812">Transmembrane</keyword>
<keyword evidence="4" id="KW-1185">Reference proteome</keyword>
<dbReference type="AlphaFoldDB" id="A0A6J5E3X4"/>